<keyword evidence="3" id="KW-0732">Signal</keyword>
<dbReference type="AlphaFoldDB" id="A0A0F9IIX4"/>
<feature type="domain" description="Carbohydrate-binding module family 96" evidence="4">
    <location>
        <begin position="64"/>
        <end position="122"/>
    </location>
</feature>
<name>A0A0F9IIX4_9ZZZZ</name>
<evidence type="ECO:0000256" key="2">
    <source>
        <dbReference type="ARBA" id="ARBA00022525"/>
    </source>
</evidence>
<comment type="subcellular location">
    <subcellularLocation>
        <location evidence="1">Secreted</location>
    </subcellularLocation>
</comment>
<evidence type="ECO:0000259" key="4">
    <source>
        <dbReference type="Pfam" id="PF24517"/>
    </source>
</evidence>
<dbReference type="Pfam" id="PF24517">
    <property type="entry name" value="CBM96"/>
    <property type="match status" value="1"/>
</dbReference>
<evidence type="ECO:0000256" key="3">
    <source>
        <dbReference type="ARBA" id="ARBA00022729"/>
    </source>
</evidence>
<evidence type="ECO:0000313" key="5">
    <source>
        <dbReference type="EMBL" id="KKL87237.1"/>
    </source>
</evidence>
<keyword evidence="2" id="KW-0964">Secreted</keyword>
<gene>
    <name evidence="5" type="ORF">LCGC14_1936740</name>
</gene>
<protein>
    <recommendedName>
        <fullName evidence="4">Carbohydrate-binding module family 96 domain-containing protein</fullName>
    </recommendedName>
</protein>
<dbReference type="InterPro" id="IPR055372">
    <property type="entry name" value="CBM96"/>
</dbReference>
<dbReference type="GO" id="GO:0005576">
    <property type="term" value="C:extracellular region"/>
    <property type="evidence" value="ECO:0007669"/>
    <property type="project" value="UniProtKB-SubCell"/>
</dbReference>
<dbReference type="EMBL" id="LAZR01020888">
    <property type="protein sequence ID" value="KKL87237.1"/>
    <property type="molecule type" value="Genomic_DNA"/>
</dbReference>
<sequence>MRKKVIFLIGIVIISMFLFIKPIKAEAEIVELSPTADVFTEERGFGIQIRDYNYLQTYYWIGGDELRETYIQFNLPTLDNLNSIKLKLTEIGNVNNNITNFPIRVILVSNNWTEQDITWDSKLEEFGPIEIIFSIYQI</sequence>
<proteinExistence type="predicted"/>
<accession>A0A0F9IIX4</accession>
<evidence type="ECO:0000256" key="1">
    <source>
        <dbReference type="ARBA" id="ARBA00004613"/>
    </source>
</evidence>
<organism evidence="5">
    <name type="scientific">marine sediment metagenome</name>
    <dbReference type="NCBI Taxonomy" id="412755"/>
    <lineage>
        <taxon>unclassified sequences</taxon>
        <taxon>metagenomes</taxon>
        <taxon>ecological metagenomes</taxon>
    </lineage>
</organism>
<comment type="caution">
    <text evidence="5">The sequence shown here is derived from an EMBL/GenBank/DDBJ whole genome shotgun (WGS) entry which is preliminary data.</text>
</comment>
<reference evidence="5" key="1">
    <citation type="journal article" date="2015" name="Nature">
        <title>Complex archaea that bridge the gap between prokaryotes and eukaryotes.</title>
        <authorList>
            <person name="Spang A."/>
            <person name="Saw J.H."/>
            <person name="Jorgensen S.L."/>
            <person name="Zaremba-Niedzwiedzka K."/>
            <person name="Martijn J."/>
            <person name="Lind A.E."/>
            <person name="van Eijk R."/>
            <person name="Schleper C."/>
            <person name="Guy L."/>
            <person name="Ettema T.J."/>
        </authorList>
    </citation>
    <scope>NUCLEOTIDE SEQUENCE</scope>
</reference>